<dbReference type="NCBIfam" id="NF005298">
    <property type="entry name" value="PRK06826.1"/>
    <property type="match status" value="1"/>
</dbReference>
<dbReference type="GO" id="GO:0003887">
    <property type="term" value="F:DNA-directed DNA polymerase activity"/>
    <property type="evidence" value="ECO:0007669"/>
    <property type="project" value="UniProtKB-KW"/>
</dbReference>
<dbReference type="InterPro" id="IPR016195">
    <property type="entry name" value="Pol/histidinol_Pase-like"/>
</dbReference>
<dbReference type="Pfam" id="PF01336">
    <property type="entry name" value="tRNA_anti-codon"/>
    <property type="match status" value="1"/>
</dbReference>
<dbReference type="InterPro" id="IPR040982">
    <property type="entry name" value="DNA_pol3_finger"/>
</dbReference>
<dbReference type="PANTHER" id="PTHR32294">
    <property type="entry name" value="DNA POLYMERASE III SUBUNIT ALPHA"/>
    <property type="match status" value="1"/>
</dbReference>
<dbReference type="GO" id="GO:0008408">
    <property type="term" value="F:3'-5' exonuclease activity"/>
    <property type="evidence" value="ECO:0007669"/>
    <property type="project" value="InterPro"/>
</dbReference>
<dbReference type="InterPro" id="IPR003141">
    <property type="entry name" value="Pol/His_phosphatase_N"/>
</dbReference>
<keyword evidence="6" id="KW-0235">DNA replication</keyword>
<protein>
    <recommendedName>
        <fullName evidence="3">DNA polymerase III subunit alpha</fullName>
        <ecNumber evidence="2">2.7.7.7</ecNumber>
    </recommendedName>
</protein>
<dbReference type="Pfam" id="PF07733">
    <property type="entry name" value="DNA_pol3_alpha"/>
    <property type="match status" value="1"/>
</dbReference>
<dbReference type="InterPro" id="IPR011708">
    <property type="entry name" value="DNA_pol3_alpha_NTPase_dom"/>
</dbReference>
<dbReference type="NCBIfam" id="TIGR00594">
    <property type="entry name" value="polc"/>
    <property type="match status" value="1"/>
</dbReference>
<evidence type="ECO:0000256" key="4">
    <source>
        <dbReference type="ARBA" id="ARBA00022679"/>
    </source>
</evidence>
<dbReference type="Gene3D" id="3.20.20.140">
    <property type="entry name" value="Metal-dependent hydrolases"/>
    <property type="match status" value="1"/>
</dbReference>
<evidence type="ECO:0000256" key="6">
    <source>
        <dbReference type="ARBA" id="ARBA00022705"/>
    </source>
</evidence>
<dbReference type="GO" id="GO:0006260">
    <property type="term" value="P:DNA replication"/>
    <property type="evidence" value="ECO:0007669"/>
    <property type="project" value="UniProtKB-KW"/>
</dbReference>
<keyword evidence="5 10" id="KW-0548">Nucleotidyltransferase</keyword>
<dbReference type="Pfam" id="PF02811">
    <property type="entry name" value="PHP"/>
    <property type="match status" value="1"/>
</dbReference>
<accession>A0A1V5SFX8</accession>
<dbReference type="SMART" id="SM00481">
    <property type="entry name" value="POLIIIAc"/>
    <property type="match status" value="1"/>
</dbReference>
<comment type="subcellular location">
    <subcellularLocation>
        <location evidence="1">Cytoplasm</location>
    </subcellularLocation>
</comment>
<dbReference type="GO" id="GO:0005737">
    <property type="term" value="C:cytoplasm"/>
    <property type="evidence" value="ECO:0007669"/>
    <property type="project" value="UniProtKB-SubCell"/>
</dbReference>
<dbReference type="CDD" id="cd12113">
    <property type="entry name" value="PHP_PolIIIA_DnaE3"/>
    <property type="match status" value="1"/>
</dbReference>
<feature type="domain" description="Polymerase/histidinol phosphatase N-terminal" evidence="9">
    <location>
        <begin position="4"/>
        <end position="71"/>
    </location>
</feature>
<reference evidence="10" key="1">
    <citation type="submission" date="2017-02" db="EMBL/GenBank/DDBJ databases">
        <title>Delving into the versatile metabolic prowess of the omnipresent phylum Bacteroidetes.</title>
        <authorList>
            <person name="Nobu M.K."/>
            <person name="Mei R."/>
            <person name="Narihiro T."/>
            <person name="Kuroda K."/>
            <person name="Liu W.-T."/>
        </authorList>
    </citation>
    <scope>NUCLEOTIDE SEQUENCE</scope>
    <source>
        <strain evidence="10">ADurb.Bin280</strain>
    </source>
</reference>
<comment type="caution">
    <text evidence="10">The sequence shown here is derived from an EMBL/GenBank/DDBJ whole genome shotgun (WGS) entry which is preliminary data.</text>
</comment>
<dbReference type="Gene3D" id="1.10.150.870">
    <property type="match status" value="1"/>
</dbReference>
<evidence type="ECO:0000256" key="5">
    <source>
        <dbReference type="ARBA" id="ARBA00022695"/>
    </source>
</evidence>
<dbReference type="EC" id="2.7.7.7" evidence="2"/>
<dbReference type="InterPro" id="IPR041931">
    <property type="entry name" value="DNA_pol3_alpha_thumb_dom"/>
</dbReference>
<dbReference type="InterPro" id="IPR004365">
    <property type="entry name" value="NA-bd_OB_tRNA"/>
</dbReference>
<dbReference type="InterPro" id="IPR029460">
    <property type="entry name" value="DNAPol_HHH"/>
</dbReference>
<dbReference type="Pfam" id="PF17657">
    <property type="entry name" value="DNA_pol3_finger"/>
    <property type="match status" value="1"/>
</dbReference>
<dbReference type="Gene3D" id="1.10.10.1600">
    <property type="entry name" value="Bacterial DNA polymerase III alpha subunit, thumb domain"/>
    <property type="match status" value="1"/>
</dbReference>
<dbReference type="EMBL" id="MWBO01000002">
    <property type="protein sequence ID" value="OQA53436.1"/>
    <property type="molecule type" value="Genomic_DNA"/>
</dbReference>
<name>A0A1V5SFX8_9BACT</name>
<keyword evidence="4 10" id="KW-0808">Transferase</keyword>
<dbReference type="Pfam" id="PF14579">
    <property type="entry name" value="HHH_6"/>
    <property type="match status" value="1"/>
</dbReference>
<dbReference type="Proteomes" id="UP000485367">
    <property type="component" value="Unassembled WGS sequence"/>
</dbReference>
<evidence type="ECO:0000313" key="10">
    <source>
        <dbReference type="EMBL" id="OQA53436.1"/>
    </source>
</evidence>
<proteinExistence type="predicted"/>
<dbReference type="InterPro" id="IPR004013">
    <property type="entry name" value="PHP_dom"/>
</dbReference>
<evidence type="ECO:0000256" key="1">
    <source>
        <dbReference type="ARBA" id="ARBA00004496"/>
    </source>
</evidence>
<evidence type="ECO:0000256" key="8">
    <source>
        <dbReference type="ARBA" id="ARBA00049244"/>
    </source>
</evidence>
<evidence type="ECO:0000256" key="7">
    <source>
        <dbReference type="ARBA" id="ARBA00022932"/>
    </source>
</evidence>
<dbReference type="InterPro" id="IPR004805">
    <property type="entry name" value="DnaE2/DnaE/PolC"/>
</dbReference>
<keyword evidence="7" id="KW-0239">DNA-directed DNA polymerase</keyword>
<dbReference type="CDD" id="cd04485">
    <property type="entry name" value="DnaE_OBF"/>
    <property type="match status" value="1"/>
</dbReference>
<comment type="catalytic activity">
    <reaction evidence="8">
        <text>DNA(n) + a 2'-deoxyribonucleoside 5'-triphosphate = DNA(n+1) + diphosphate</text>
        <dbReference type="Rhea" id="RHEA:22508"/>
        <dbReference type="Rhea" id="RHEA-COMP:17339"/>
        <dbReference type="Rhea" id="RHEA-COMP:17340"/>
        <dbReference type="ChEBI" id="CHEBI:33019"/>
        <dbReference type="ChEBI" id="CHEBI:61560"/>
        <dbReference type="ChEBI" id="CHEBI:173112"/>
        <dbReference type="EC" id="2.7.7.7"/>
    </reaction>
</comment>
<dbReference type="PANTHER" id="PTHR32294:SF0">
    <property type="entry name" value="DNA POLYMERASE III SUBUNIT ALPHA"/>
    <property type="match status" value="1"/>
</dbReference>
<evidence type="ECO:0000259" key="9">
    <source>
        <dbReference type="SMART" id="SM00481"/>
    </source>
</evidence>
<dbReference type="AlphaFoldDB" id="A0A1V5SFX8"/>
<dbReference type="SUPFAM" id="SSF89550">
    <property type="entry name" value="PHP domain-like"/>
    <property type="match status" value="1"/>
</dbReference>
<dbReference type="GO" id="GO:0003676">
    <property type="term" value="F:nucleic acid binding"/>
    <property type="evidence" value="ECO:0007669"/>
    <property type="project" value="InterPro"/>
</dbReference>
<dbReference type="NCBIfam" id="NF004226">
    <property type="entry name" value="PRK05673.1"/>
    <property type="match status" value="1"/>
</dbReference>
<sequence length="1205" mass="135177">MSFVHLHVHSHYSLLDGLGTPKQIIERAKELGMNAVALTDHGSMYGAIEFYKEAKEAGIKPLVGCEMYVAPRGMEDKESKLDSNPYHLILIAKNAEGYQNLMKITSLGHLKGFYYKPRIDKKTLKKYSKGLIATSACIAGEIARHLLSGDEKSAEKSLGEYKEIFKDDFYLEIQDHPEIKEQAIANERLIALAKKTKTPLVVACDAHYVRKEDRGAHDVLVCVQTGRTVDDPSRMIYNGDFSLREPSELAKIFSSVPEALENTQKIADMCNLEIPFEENLLPTFKIEGSKTPDEYLRELCLKGLKERYDISDKSNEKTLMERLDYELSVISKMGFSSYFLIVSDYVKWAKNNGVMVGPGRGSAAGALVTYATYITDVDPMRYGLLFERFLNPDRLEMPDIDLDFADHRRQEVLDYVVQKYGEDKVAGIITFGTMAARAAVRDVGRALGMAYGEVDAIAKVVPPPVQGRHIPLEKSVKDSAELKDFYEKDPRAKRLLDMAMKLEGTVRHAGQHASAFVISKDELVCYVPLQMAQKDGVKQVTQYSMYPVAELGLLKMDFLGLKNLTTIERALEIIEAVEGDKIDVYNLPLDDKKTFELLGNAQTTGIFQLESSGMKRYIKELKPTSVDDVAVMVALYRPGPMQFIDSFIARKNGREVVEYPHQMTKSALEVTYGIPVYQEQVMQISKDMAGFTGGEADKLRKAMGKKIAALMAEMKVKFIKGSVKNGVSETDSEKVFSMLQDFAAYGFNKSHAVCYAMIAYQTAYLKAHYPQCFMAALLTSDLDDIERIAIEIEECERMGIKVLPPDVNESFVDFGVVKETGNIRYGLSAIKNIGEAPSRVIYRERKARGPYKSFEDFVDRLTKTDVEGAPKEQGRTVLNKKVLEALAKSGAFDSLIERNRVLEGMEVITKRIQDTSKQIKSSQIGLFGEVLSGDIEVGKLDLPEVKEATQNERLSWEKEHLGIYLTEHPLKEIGEKIKDITSCSLGELDLSMENKRLKLGGLVASVKKITTRNGSPMVFATLEDATGKAEALVFPKLLEQNSDLWQADKILLINGKISTKDGEAKIIVDSAEELDLENKKYDKTPKVEKQMKSGGSVVTVDHEEDEVVEIDLGERSEQETLEQLVSRHRKEKKGVFEFSDAVYIILKEKTSKDLLLKLKDIFEEFTGETPLVLSFVQNGEVKFVKTKTRVTFSKELAQRVEQVLL</sequence>
<evidence type="ECO:0000256" key="2">
    <source>
        <dbReference type="ARBA" id="ARBA00012417"/>
    </source>
</evidence>
<gene>
    <name evidence="10" type="primary">dnaE</name>
    <name evidence="10" type="ORF">BWY43_00009</name>
</gene>
<organism evidence="10">
    <name type="scientific">candidate division WS2 bacterium ADurb.Bin280</name>
    <dbReference type="NCBI Taxonomy" id="1852829"/>
    <lineage>
        <taxon>Bacteria</taxon>
        <taxon>candidate division WS2</taxon>
    </lineage>
</organism>
<evidence type="ECO:0000256" key="3">
    <source>
        <dbReference type="ARBA" id="ARBA00019114"/>
    </source>
</evidence>